<dbReference type="InterPro" id="IPR025588">
    <property type="entry name" value="YcxB-like_C"/>
</dbReference>
<keyword evidence="1" id="KW-0812">Transmembrane</keyword>
<evidence type="ECO:0000259" key="2">
    <source>
        <dbReference type="Pfam" id="PF14317"/>
    </source>
</evidence>
<dbReference type="Proteomes" id="UP000297891">
    <property type="component" value="Unassembled WGS sequence"/>
</dbReference>
<evidence type="ECO:0000313" key="4">
    <source>
        <dbReference type="Proteomes" id="UP000297891"/>
    </source>
</evidence>
<sequence>MNEIKYIQKLDDLSFFSLHHHNRYSSKYQKYYPEIFLSVTTIISAVMFFSTYPEEINFVAILYLLFSILYYAYLRLTRKRKLLKHFKKFYTEGKDFTESELTIRFEDLFILTQSKNVESKIPYENLTRLSIGTEALYVYISNIQALILPNRIFHSPMESQTIIDFLIQKNGNLIAPLK</sequence>
<dbReference type="AlphaFoldDB" id="A0A2M9XXM2"/>
<feature type="transmembrane region" description="Helical" evidence="1">
    <location>
        <begin position="56"/>
        <end position="74"/>
    </location>
</feature>
<keyword evidence="1" id="KW-0472">Membrane</keyword>
<feature type="transmembrane region" description="Helical" evidence="1">
    <location>
        <begin position="31"/>
        <end position="50"/>
    </location>
</feature>
<gene>
    <name evidence="3" type="ORF">EHQ30_03035</name>
</gene>
<organism evidence="3 4">
    <name type="scientific">Leptospira brenneri</name>
    <dbReference type="NCBI Taxonomy" id="2023182"/>
    <lineage>
        <taxon>Bacteria</taxon>
        <taxon>Pseudomonadati</taxon>
        <taxon>Spirochaetota</taxon>
        <taxon>Spirochaetia</taxon>
        <taxon>Leptospirales</taxon>
        <taxon>Leptospiraceae</taxon>
        <taxon>Leptospira</taxon>
    </lineage>
</organism>
<dbReference type="OrthoDB" id="330288at2"/>
<protein>
    <submittedName>
        <fullName evidence="3">YcxB family protein</fullName>
    </submittedName>
</protein>
<accession>A0A2M9XXM2</accession>
<dbReference type="EMBL" id="RQFP01000001">
    <property type="protein sequence ID" value="TGK95626.1"/>
    <property type="molecule type" value="Genomic_DNA"/>
</dbReference>
<feature type="domain" description="YcxB-like C-terminal" evidence="2">
    <location>
        <begin position="106"/>
        <end position="166"/>
    </location>
</feature>
<reference evidence="3" key="1">
    <citation type="journal article" date="2019" name="PLoS Negl. Trop. Dis.">
        <title>Revisiting the worldwide diversity of Leptospira species in the environment.</title>
        <authorList>
            <person name="Vincent A.T."/>
            <person name="Schiettekatte O."/>
            <person name="Bourhy P."/>
            <person name="Veyrier F.J."/>
            <person name="Picardeau M."/>
        </authorList>
    </citation>
    <scope>NUCLEOTIDE SEQUENCE [LARGE SCALE GENOMIC DNA]</scope>
    <source>
        <strain evidence="3">201800277</strain>
    </source>
</reference>
<keyword evidence="1" id="KW-1133">Transmembrane helix</keyword>
<evidence type="ECO:0000256" key="1">
    <source>
        <dbReference type="SAM" id="Phobius"/>
    </source>
</evidence>
<dbReference type="Pfam" id="PF14317">
    <property type="entry name" value="YcxB"/>
    <property type="match status" value="1"/>
</dbReference>
<name>A0A2M9XXM2_9LEPT</name>
<proteinExistence type="predicted"/>
<comment type="caution">
    <text evidence="3">The sequence shown here is derived from an EMBL/GenBank/DDBJ whole genome shotgun (WGS) entry which is preliminary data.</text>
</comment>
<dbReference type="RefSeq" id="WP_100792187.1">
    <property type="nucleotide sequence ID" value="NZ_NPDQ01000010.1"/>
</dbReference>
<evidence type="ECO:0000313" key="3">
    <source>
        <dbReference type="EMBL" id="TGK95626.1"/>
    </source>
</evidence>
<keyword evidence="4" id="KW-1185">Reference proteome</keyword>